<sequence length="138" mass="15937">MENIFKTYRPDNFHTVTPYLFVDKPQRLIDFLKNAFLAKEINRSVNPENGDIANCILEIGEACLMISQARGQFEGMRTALYLYVDDVEGIHKRAVDNGAKVEFEPTDMPYGDRQSGIIDPCGNYWWISKRQVQKGYHE</sequence>
<dbReference type="InterPro" id="IPR037523">
    <property type="entry name" value="VOC_core"/>
</dbReference>
<organism evidence="2 3">
    <name type="scientific">Fluviicola chungangensis</name>
    <dbReference type="NCBI Taxonomy" id="2597671"/>
    <lineage>
        <taxon>Bacteria</taxon>
        <taxon>Pseudomonadati</taxon>
        <taxon>Bacteroidota</taxon>
        <taxon>Flavobacteriia</taxon>
        <taxon>Flavobacteriales</taxon>
        <taxon>Crocinitomicaceae</taxon>
        <taxon>Fluviicola</taxon>
    </lineage>
</organism>
<accession>A0A556N757</accession>
<dbReference type="InterPro" id="IPR004360">
    <property type="entry name" value="Glyas_Fos-R_dOase_dom"/>
</dbReference>
<reference evidence="2 3" key="1">
    <citation type="submission" date="2019-07" db="EMBL/GenBank/DDBJ databases">
        <authorList>
            <person name="Huq M.A."/>
        </authorList>
    </citation>
    <scope>NUCLEOTIDE SEQUENCE [LARGE SCALE GENOMIC DNA]</scope>
    <source>
        <strain evidence="2 3">MAH-3</strain>
    </source>
</reference>
<dbReference type="SUPFAM" id="SSF54593">
    <property type="entry name" value="Glyoxalase/Bleomycin resistance protein/Dihydroxybiphenyl dioxygenase"/>
    <property type="match status" value="1"/>
</dbReference>
<protein>
    <submittedName>
        <fullName evidence="2">VOC family protein</fullName>
    </submittedName>
</protein>
<dbReference type="AlphaFoldDB" id="A0A556N757"/>
<dbReference type="OrthoDB" id="9795306at2"/>
<gene>
    <name evidence="2" type="ORF">FO442_02305</name>
</gene>
<dbReference type="PANTHER" id="PTHR34109">
    <property type="entry name" value="BNAUNNG04460D PROTEIN-RELATED"/>
    <property type="match status" value="1"/>
</dbReference>
<keyword evidence="3" id="KW-1185">Reference proteome</keyword>
<evidence type="ECO:0000259" key="1">
    <source>
        <dbReference type="PROSITE" id="PS51819"/>
    </source>
</evidence>
<comment type="caution">
    <text evidence="2">The sequence shown here is derived from an EMBL/GenBank/DDBJ whole genome shotgun (WGS) entry which is preliminary data.</text>
</comment>
<name>A0A556N757_9FLAO</name>
<dbReference type="Pfam" id="PF00903">
    <property type="entry name" value="Glyoxalase"/>
    <property type="match status" value="1"/>
</dbReference>
<dbReference type="RefSeq" id="WP_144331520.1">
    <property type="nucleotide sequence ID" value="NZ_VLPL01000001.1"/>
</dbReference>
<dbReference type="EMBL" id="VLPL01000001">
    <property type="protein sequence ID" value="TSJ47985.1"/>
    <property type="molecule type" value="Genomic_DNA"/>
</dbReference>
<dbReference type="InterPro" id="IPR029068">
    <property type="entry name" value="Glyas_Bleomycin-R_OHBP_Dase"/>
</dbReference>
<proteinExistence type="predicted"/>
<dbReference type="PROSITE" id="PS51819">
    <property type="entry name" value="VOC"/>
    <property type="match status" value="1"/>
</dbReference>
<dbReference type="CDD" id="cd07246">
    <property type="entry name" value="VOC_like"/>
    <property type="match status" value="1"/>
</dbReference>
<dbReference type="Proteomes" id="UP000316008">
    <property type="component" value="Unassembled WGS sequence"/>
</dbReference>
<evidence type="ECO:0000313" key="3">
    <source>
        <dbReference type="Proteomes" id="UP000316008"/>
    </source>
</evidence>
<dbReference type="Gene3D" id="3.30.720.120">
    <property type="match status" value="1"/>
</dbReference>
<evidence type="ECO:0000313" key="2">
    <source>
        <dbReference type="EMBL" id="TSJ47985.1"/>
    </source>
</evidence>
<dbReference type="Gene3D" id="3.30.720.110">
    <property type="match status" value="1"/>
</dbReference>
<feature type="domain" description="VOC" evidence="1">
    <location>
        <begin position="12"/>
        <end position="130"/>
    </location>
</feature>
<dbReference type="PANTHER" id="PTHR34109:SF1">
    <property type="entry name" value="VOC DOMAIN-CONTAINING PROTEIN"/>
    <property type="match status" value="1"/>
</dbReference>